<evidence type="ECO:0000313" key="1">
    <source>
        <dbReference type="EMBL" id="ADW70134.1"/>
    </source>
</evidence>
<dbReference type="STRING" id="1198114.AciX9_3118"/>
<dbReference type="EMBL" id="CP002480">
    <property type="protein sequence ID" value="ADW70134.1"/>
    <property type="molecule type" value="Genomic_DNA"/>
</dbReference>
<dbReference type="KEGG" id="acm:AciX9_3118"/>
<keyword evidence="2" id="KW-1185">Reference proteome</keyword>
<organism evidence="2">
    <name type="scientific">Granulicella tundricola (strain ATCC BAA-1859 / DSM 23138 / MP5ACTX9)</name>
    <dbReference type="NCBI Taxonomy" id="1198114"/>
    <lineage>
        <taxon>Bacteria</taxon>
        <taxon>Pseudomonadati</taxon>
        <taxon>Acidobacteriota</taxon>
        <taxon>Terriglobia</taxon>
        <taxon>Terriglobales</taxon>
        <taxon>Acidobacteriaceae</taxon>
        <taxon>Granulicella</taxon>
    </lineage>
</organism>
<proteinExistence type="predicted"/>
<sequence>MHGRKIRYISVDVVRQRTSKRDVEIPRLSSTYRSVELALENLDSLLDDGIMPEVSAIGTVKDGYGVQAVQNLANPLLETDAKLMTTRS</sequence>
<accession>E8X0V0</accession>
<dbReference type="Proteomes" id="UP000000343">
    <property type="component" value="Chromosome"/>
</dbReference>
<dbReference type="AlphaFoldDB" id="E8X0V0"/>
<gene>
    <name evidence="1" type="ordered locus">AciX9_3118</name>
</gene>
<reference evidence="2" key="1">
    <citation type="submission" date="2011-01" db="EMBL/GenBank/DDBJ databases">
        <title>Complete sequence of chromosome of Acidobacterium sp. MP5ACTX9.</title>
        <authorList>
            <consortium name="US DOE Joint Genome Institute"/>
            <person name="Lucas S."/>
            <person name="Copeland A."/>
            <person name="Lapidus A."/>
            <person name="Cheng J.-F."/>
            <person name="Goodwin L."/>
            <person name="Pitluck S."/>
            <person name="Teshima H."/>
            <person name="Detter J.C."/>
            <person name="Han C."/>
            <person name="Tapia R."/>
            <person name="Land M."/>
            <person name="Hauser L."/>
            <person name="Kyrpides N."/>
            <person name="Ivanova N."/>
            <person name="Ovchinnikova G."/>
            <person name="Pagani I."/>
            <person name="Rawat S.R."/>
            <person name="Mannisto M."/>
            <person name="Haggblom M.M."/>
            <person name="Woyke T."/>
        </authorList>
    </citation>
    <scope>NUCLEOTIDE SEQUENCE [LARGE SCALE GENOMIC DNA]</scope>
    <source>
        <strain evidence="2">MP5ACTX9</strain>
    </source>
</reference>
<evidence type="ECO:0000313" key="2">
    <source>
        <dbReference type="Proteomes" id="UP000000343"/>
    </source>
</evidence>
<dbReference type="HOGENOM" id="CLU_2464707_0_0_0"/>
<dbReference type="PaxDb" id="1198114-AciX9_3118"/>
<name>E8X0V0_GRATM</name>
<protein>
    <submittedName>
        <fullName evidence="1">Uncharacterized protein</fullName>
    </submittedName>
</protein>